<dbReference type="InterPro" id="IPR025391">
    <property type="entry name" value="DUF4123"/>
</dbReference>
<evidence type="ECO:0000313" key="3">
    <source>
        <dbReference type="EMBL" id="SOE46727.1"/>
    </source>
</evidence>
<feature type="domain" description="DUF4123" evidence="1">
    <location>
        <begin position="2"/>
        <end position="38"/>
    </location>
</feature>
<evidence type="ECO:0000259" key="1">
    <source>
        <dbReference type="Pfam" id="PF13503"/>
    </source>
</evidence>
<dbReference type="EMBL" id="LT907988">
    <property type="protein sequence ID" value="SOE46727.1"/>
    <property type="molecule type" value="Genomic_DNA"/>
</dbReference>
<gene>
    <name evidence="2" type="ORF">ODI_04230</name>
    <name evidence="3" type="ORF">ODI_R0432</name>
</gene>
<reference evidence="3 4" key="2">
    <citation type="submission" date="2017-08" db="EMBL/GenBank/DDBJ databases">
        <authorList>
            <person name="de Groot N.N."/>
        </authorList>
    </citation>
    <scope>NUCLEOTIDE SEQUENCE [LARGE SCALE GENOMIC DNA]</scope>
    <source>
        <strain evidence="3">Orrdi1</strain>
    </source>
</reference>
<dbReference type="STRING" id="1851544.ODI_04230"/>
<dbReference type="EMBL" id="FLRC01000033">
    <property type="protein sequence ID" value="SBT26457.1"/>
    <property type="molecule type" value="Genomic_DNA"/>
</dbReference>
<dbReference type="Pfam" id="PF13503">
    <property type="entry name" value="DUF4123"/>
    <property type="match status" value="1"/>
</dbReference>
<sequence>MRARLDVRLPSGATALLRYYDARISEQILAVLSITQRAEFFGPVRQWLSQCQGRLTRIYPTHAD</sequence>
<accession>A0A1C3K504</accession>
<reference evidence="2 4" key="1">
    <citation type="submission" date="2016-06" db="EMBL/GenBank/DDBJ databases">
        <authorList>
            <person name="Kjaerup R.B."/>
            <person name="Dalgaard T.S."/>
            <person name="Juul-Madsen H.R."/>
        </authorList>
    </citation>
    <scope>NUCLEOTIDE SEQUENCE [LARGE SCALE GENOMIC DNA]</scope>
    <source>
        <strain evidence="2">Orrdi1</strain>
    </source>
</reference>
<evidence type="ECO:0000313" key="2">
    <source>
        <dbReference type="EMBL" id="SBT26457.1"/>
    </source>
</evidence>
<dbReference type="AlphaFoldDB" id="A0A1C3K504"/>
<keyword evidence="4" id="KW-1185">Reference proteome</keyword>
<name>A0A1C3K504_9BURK</name>
<evidence type="ECO:0000313" key="4">
    <source>
        <dbReference type="Proteomes" id="UP000078558"/>
    </source>
</evidence>
<protein>
    <recommendedName>
        <fullName evidence="1">DUF4123 domain-containing protein</fullName>
    </recommendedName>
</protein>
<dbReference type="KEGG" id="odi:ODI_R0432"/>
<proteinExistence type="predicted"/>
<organism evidence="2 4">
    <name type="scientific">Orrella dioscoreae</name>
    <dbReference type="NCBI Taxonomy" id="1851544"/>
    <lineage>
        <taxon>Bacteria</taxon>
        <taxon>Pseudomonadati</taxon>
        <taxon>Pseudomonadota</taxon>
        <taxon>Betaproteobacteria</taxon>
        <taxon>Burkholderiales</taxon>
        <taxon>Alcaligenaceae</taxon>
        <taxon>Orrella</taxon>
    </lineage>
</organism>
<dbReference type="Proteomes" id="UP000078558">
    <property type="component" value="Chromosome I"/>
</dbReference>